<name>A0A9P1P8X3_PARSO</name>
<dbReference type="InterPro" id="IPR006660">
    <property type="entry name" value="Arsenate_reductase-like"/>
</dbReference>
<accession>A0A9P1P8X3</accession>
<keyword evidence="4" id="KW-1185">Reference proteome</keyword>
<evidence type="ECO:0000256" key="1">
    <source>
        <dbReference type="PROSITE-ProRule" id="PRU01282"/>
    </source>
</evidence>
<evidence type="ECO:0000313" key="2">
    <source>
        <dbReference type="EMBL" id="CEJ74311.1"/>
    </source>
</evidence>
<dbReference type="EMBL" id="CDNY01000029">
    <property type="protein sequence ID" value="CEN31797.1"/>
    <property type="molecule type" value="Genomic_DNA"/>
</dbReference>
<protein>
    <submittedName>
        <fullName evidence="2">ArsC family protein</fullName>
    </submittedName>
    <submittedName>
        <fullName evidence="3">Arsenate reductase</fullName>
    </submittedName>
</protein>
<dbReference type="Proteomes" id="UP000049685">
    <property type="component" value="Unassembled WGS sequence"/>
</dbReference>
<sequence length="73" mass="8448">MYDTGEYEIKKFFNTSGVKYRELGLKDVVKTASEDELLDILSSDGMLIKRPIAFDGKNLLIGFKEEEWKEKLL</sequence>
<dbReference type="PANTHER" id="PTHR30041">
    <property type="entry name" value="ARSENATE REDUCTASE"/>
    <property type="match status" value="1"/>
</dbReference>
<evidence type="ECO:0000313" key="4">
    <source>
        <dbReference type="Proteomes" id="UP000032811"/>
    </source>
</evidence>
<dbReference type="AlphaFoldDB" id="A0A9P1P8X3"/>
<gene>
    <name evidence="2" type="ORF">ATCC9714_21991</name>
    <name evidence="3" type="ORF">UMC4404_29831</name>
</gene>
<dbReference type="PROSITE" id="PS51353">
    <property type="entry name" value="ARSC"/>
    <property type="match status" value="1"/>
</dbReference>
<comment type="similarity">
    <text evidence="1">Belongs to the ArsC family.</text>
</comment>
<organism evidence="3 5">
    <name type="scientific">Paraclostridium sordellii</name>
    <name type="common">Clostridium sordellii</name>
    <dbReference type="NCBI Taxonomy" id="1505"/>
    <lineage>
        <taxon>Bacteria</taxon>
        <taxon>Bacillati</taxon>
        <taxon>Bacillota</taxon>
        <taxon>Clostridia</taxon>
        <taxon>Peptostreptococcales</taxon>
        <taxon>Peptostreptococcaceae</taxon>
        <taxon>Paraclostridium</taxon>
    </lineage>
</organism>
<evidence type="ECO:0000313" key="3">
    <source>
        <dbReference type="EMBL" id="CEN31797.1"/>
    </source>
</evidence>
<dbReference type="PANTHER" id="PTHR30041:SF8">
    <property type="entry name" value="PROTEIN YFFB"/>
    <property type="match status" value="1"/>
</dbReference>
<reference evidence="5" key="1">
    <citation type="submission" date="2015-01" db="EMBL/GenBank/DDBJ databases">
        <authorList>
            <person name="Aslett A.Martin."/>
            <person name="De Silva Nishadi"/>
        </authorList>
    </citation>
    <scope>NUCLEOTIDE SEQUENCE [LARGE SCALE GENOMIC DNA]</scope>
    <source>
        <strain evidence="5">UMC4404</strain>
    </source>
</reference>
<reference evidence="3" key="2">
    <citation type="submission" date="2015-01" db="EMBL/GenBank/DDBJ databases">
        <authorList>
            <person name="Aslett M.A."/>
            <person name="De Silva N."/>
        </authorList>
    </citation>
    <scope>NUCLEOTIDE SEQUENCE</scope>
    <source>
        <strain evidence="2 4">ATCC9714</strain>
        <strain evidence="3">UMC4404</strain>
    </source>
</reference>
<dbReference type="SUPFAM" id="SSF52833">
    <property type="entry name" value="Thioredoxin-like"/>
    <property type="match status" value="1"/>
</dbReference>
<dbReference type="Pfam" id="PF03960">
    <property type="entry name" value="ArsC"/>
    <property type="match status" value="1"/>
</dbReference>
<proteinExistence type="inferred from homology"/>
<dbReference type="Proteomes" id="UP000032811">
    <property type="component" value="Chromosome 1"/>
</dbReference>
<evidence type="ECO:0000313" key="5">
    <source>
        <dbReference type="Proteomes" id="UP000049685"/>
    </source>
</evidence>
<dbReference type="InterPro" id="IPR036249">
    <property type="entry name" value="Thioredoxin-like_sf"/>
</dbReference>
<dbReference type="Gene3D" id="3.40.30.10">
    <property type="entry name" value="Glutaredoxin"/>
    <property type="match status" value="1"/>
</dbReference>
<dbReference type="EMBL" id="LN679998">
    <property type="protein sequence ID" value="CEJ74311.1"/>
    <property type="molecule type" value="Genomic_DNA"/>
</dbReference>